<protein>
    <recommendedName>
        <fullName evidence="2">Tip attachment protein J domain-containing protein</fullName>
    </recommendedName>
</protein>
<name>A0A0F9JGT2_9ZZZZ</name>
<evidence type="ECO:0000313" key="1">
    <source>
        <dbReference type="EMBL" id="KKM61541.1"/>
    </source>
</evidence>
<feature type="non-terminal residue" evidence="1">
    <location>
        <position position="1"/>
    </location>
</feature>
<reference evidence="1" key="1">
    <citation type="journal article" date="2015" name="Nature">
        <title>Complex archaea that bridge the gap between prokaryotes and eukaryotes.</title>
        <authorList>
            <person name="Spang A."/>
            <person name="Saw J.H."/>
            <person name="Jorgensen S.L."/>
            <person name="Zaremba-Niedzwiedzka K."/>
            <person name="Martijn J."/>
            <person name="Lind A.E."/>
            <person name="van Eijk R."/>
            <person name="Schleper C."/>
            <person name="Guy L."/>
            <person name="Ettema T.J."/>
        </authorList>
    </citation>
    <scope>NUCLEOTIDE SEQUENCE</scope>
</reference>
<accession>A0A0F9JGT2</accession>
<sequence>KVGLQLQGAWNILKEQLVLIGSAPFYNDNFGELTGKTIYGIIEHLLQITLTFETTNIYQFTLDALGDQDDGVINSLVLEPVKDPDFPLINQNAPNSYETFAELIARVLKYTGCYLRAEAGLAFKIIYPQSTDSVNETYYSSLSDGHVFYENTERQFLKRPNRVRTFSDQSVDKDWSVFTKGVALSDDWLLAGATFIGEYVPITEIIIDSKGTITSDALCDTWATFLLNKHSAETFGGRTVVPHDARPELYDRIQASDTRGS</sequence>
<dbReference type="EMBL" id="LAZR01011463">
    <property type="protein sequence ID" value="KKM61541.1"/>
    <property type="molecule type" value="Genomic_DNA"/>
</dbReference>
<evidence type="ECO:0008006" key="2">
    <source>
        <dbReference type="Google" id="ProtNLM"/>
    </source>
</evidence>
<gene>
    <name evidence="1" type="ORF">LCGC14_1530640</name>
</gene>
<proteinExistence type="predicted"/>
<comment type="caution">
    <text evidence="1">The sequence shown here is derived from an EMBL/GenBank/DDBJ whole genome shotgun (WGS) entry which is preliminary data.</text>
</comment>
<organism evidence="1">
    <name type="scientific">marine sediment metagenome</name>
    <dbReference type="NCBI Taxonomy" id="412755"/>
    <lineage>
        <taxon>unclassified sequences</taxon>
        <taxon>metagenomes</taxon>
        <taxon>ecological metagenomes</taxon>
    </lineage>
</organism>
<dbReference type="AlphaFoldDB" id="A0A0F9JGT2"/>